<feature type="compositionally biased region" description="Basic and acidic residues" evidence="1">
    <location>
        <begin position="97"/>
        <end position="106"/>
    </location>
</feature>
<dbReference type="AlphaFoldDB" id="A0A0F4GXW3"/>
<dbReference type="EMBL" id="LAFY01000297">
    <property type="protein sequence ID" value="KJY01031.1"/>
    <property type="molecule type" value="Genomic_DNA"/>
</dbReference>
<feature type="compositionally biased region" description="Basic and acidic residues" evidence="1">
    <location>
        <begin position="113"/>
        <end position="148"/>
    </location>
</feature>
<feature type="region of interest" description="Disordered" evidence="1">
    <location>
        <begin position="86"/>
        <end position="155"/>
    </location>
</feature>
<sequence>MPGLLTNDHVRACFDLDQEMLRAQFQGPKMQASAEGTARILLANPDVPPLFRVHACMVLGCNNFFNSDYLEMAEQGVRTAELIISDRGGEPSGLEMRLARDAKDVLKGAQEAHGNHEKGKQDKGKGNDQTERGAAERKPEEQEGNKCEQEDDELV</sequence>
<reference evidence="2 3" key="1">
    <citation type="submission" date="2015-03" db="EMBL/GenBank/DDBJ databases">
        <title>RNA-seq based gene annotation and comparative genomics of four Zymoseptoria species reveal species-specific pathogenicity related genes and transposable element activity.</title>
        <authorList>
            <person name="Grandaubert J."/>
            <person name="Bhattacharyya A."/>
            <person name="Stukenbrock E.H."/>
        </authorList>
    </citation>
    <scope>NUCLEOTIDE SEQUENCE [LARGE SCALE GENOMIC DNA]</scope>
    <source>
        <strain evidence="2 3">Zb18110</strain>
    </source>
</reference>
<name>A0A0F4GXW3_9PEZI</name>
<protein>
    <submittedName>
        <fullName evidence="2">Uncharacterized protein</fullName>
    </submittedName>
</protein>
<gene>
    <name evidence="2" type="ORF">TI39_contig305g00043</name>
</gene>
<evidence type="ECO:0000313" key="2">
    <source>
        <dbReference type="EMBL" id="KJY01031.1"/>
    </source>
</evidence>
<evidence type="ECO:0000256" key="1">
    <source>
        <dbReference type="SAM" id="MobiDB-lite"/>
    </source>
</evidence>
<accession>A0A0F4GXW3</accession>
<dbReference type="OrthoDB" id="3649621at2759"/>
<evidence type="ECO:0000313" key="3">
    <source>
        <dbReference type="Proteomes" id="UP000033647"/>
    </source>
</evidence>
<proteinExistence type="predicted"/>
<comment type="caution">
    <text evidence="2">The sequence shown here is derived from an EMBL/GenBank/DDBJ whole genome shotgun (WGS) entry which is preliminary data.</text>
</comment>
<keyword evidence="3" id="KW-1185">Reference proteome</keyword>
<dbReference type="Proteomes" id="UP000033647">
    <property type="component" value="Unassembled WGS sequence"/>
</dbReference>
<organism evidence="2 3">
    <name type="scientific">Zymoseptoria brevis</name>
    <dbReference type="NCBI Taxonomy" id="1047168"/>
    <lineage>
        <taxon>Eukaryota</taxon>
        <taxon>Fungi</taxon>
        <taxon>Dikarya</taxon>
        <taxon>Ascomycota</taxon>
        <taxon>Pezizomycotina</taxon>
        <taxon>Dothideomycetes</taxon>
        <taxon>Dothideomycetidae</taxon>
        <taxon>Mycosphaerellales</taxon>
        <taxon>Mycosphaerellaceae</taxon>
        <taxon>Zymoseptoria</taxon>
    </lineage>
</organism>